<evidence type="ECO:0000256" key="9">
    <source>
        <dbReference type="RuleBase" id="RU004417"/>
    </source>
</evidence>
<evidence type="ECO:0000256" key="2">
    <source>
        <dbReference type="ARBA" id="ARBA00006382"/>
    </source>
</evidence>
<evidence type="ECO:0000256" key="8">
    <source>
        <dbReference type="PIRSR" id="PIRSR000185-3"/>
    </source>
</evidence>
<feature type="site" description="Important for catalysis" evidence="8">
    <location>
        <position position="147"/>
    </location>
</feature>
<evidence type="ECO:0000313" key="12">
    <source>
        <dbReference type="Proteomes" id="UP001056381"/>
    </source>
</evidence>
<feature type="domain" description="Glutamate/phenylalanine/leucine/valine/L-tryptophan dehydrogenase C-terminal" evidence="10">
    <location>
        <begin position="186"/>
        <end position="465"/>
    </location>
</feature>
<name>A0A9Q8X3S5_9GAMM</name>
<feature type="binding site" evidence="7">
    <location>
        <position position="69"/>
    </location>
    <ligand>
        <name>substrate</name>
    </ligand>
</feature>
<keyword evidence="12" id="KW-1185">Reference proteome</keyword>
<evidence type="ECO:0000256" key="4">
    <source>
        <dbReference type="ARBA" id="ARBA00048584"/>
    </source>
</evidence>
<dbReference type="InterPro" id="IPR006097">
    <property type="entry name" value="Glu/Leu/Phe/Val/Trp_DH_dimer"/>
</dbReference>
<comment type="catalytic activity">
    <reaction evidence="4">
        <text>L-glutamate + NADP(+) + H2O = 2-oxoglutarate + NH4(+) + NADPH + H(+)</text>
        <dbReference type="Rhea" id="RHEA:11612"/>
        <dbReference type="ChEBI" id="CHEBI:15377"/>
        <dbReference type="ChEBI" id="CHEBI:15378"/>
        <dbReference type="ChEBI" id="CHEBI:16810"/>
        <dbReference type="ChEBI" id="CHEBI:28938"/>
        <dbReference type="ChEBI" id="CHEBI:29985"/>
        <dbReference type="ChEBI" id="CHEBI:57783"/>
        <dbReference type="ChEBI" id="CHEBI:58349"/>
        <dbReference type="EC" id="1.4.1.4"/>
    </reaction>
</comment>
<comment type="function">
    <text evidence="1">Catalyzes the reversible oxidative deamination of glutamate to alpha-ketoglutarate and ammonia.</text>
</comment>
<organism evidence="11 12">
    <name type="scientific">SAR86 cluster bacterium</name>
    <dbReference type="NCBI Taxonomy" id="2030880"/>
    <lineage>
        <taxon>Bacteria</taxon>
        <taxon>Pseudomonadati</taxon>
        <taxon>Pseudomonadota</taxon>
        <taxon>Gammaproteobacteria</taxon>
        <taxon>SAR86 cluster</taxon>
    </lineage>
</organism>
<keyword evidence="7" id="KW-0547">Nucleotide-binding</keyword>
<accession>A0A9Q8X3S5</accession>
<feature type="active site" description="Proton donor" evidence="6">
    <location>
        <position position="105"/>
    </location>
</feature>
<gene>
    <name evidence="11" type="ORF">M9B40_03340</name>
</gene>
<dbReference type="InterPro" id="IPR033524">
    <property type="entry name" value="Glu/Leu/Phe/Val_DH_AS"/>
</dbReference>
<dbReference type="InterPro" id="IPR036291">
    <property type="entry name" value="NAD(P)-bd_dom_sf"/>
</dbReference>
<evidence type="ECO:0000256" key="5">
    <source>
        <dbReference type="PIRNR" id="PIRNR000185"/>
    </source>
</evidence>
<dbReference type="Proteomes" id="UP001056381">
    <property type="component" value="Chromosome"/>
</dbReference>
<keyword evidence="7" id="KW-0520">NAD</keyword>
<dbReference type="Gene3D" id="3.40.50.10860">
    <property type="entry name" value="Leucine Dehydrogenase, chain A, domain 1"/>
    <property type="match status" value="1"/>
</dbReference>
<dbReference type="InterPro" id="IPR014362">
    <property type="entry name" value="Glu_DH"/>
</dbReference>
<evidence type="ECO:0000259" key="10">
    <source>
        <dbReference type="SMART" id="SM00839"/>
    </source>
</evidence>
<evidence type="ECO:0000256" key="3">
    <source>
        <dbReference type="ARBA" id="ARBA00023002"/>
    </source>
</evidence>
<keyword evidence="3 5" id="KW-0560">Oxidoreductase</keyword>
<feature type="binding site" evidence="7">
    <location>
        <position position="93"/>
    </location>
    <ligand>
        <name>substrate</name>
    </ligand>
</feature>
<dbReference type="GO" id="GO:0006538">
    <property type="term" value="P:L-glutamate catabolic process"/>
    <property type="evidence" value="ECO:0007669"/>
    <property type="project" value="TreeGrafter"/>
</dbReference>
<dbReference type="InterPro" id="IPR046346">
    <property type="entry name" value="Aminoacid_DH-like_N_sf"/>
</dbReference>
<dbReference type="InterPro" id="IPR006096">
    <property type="entry name" value="Glu/Leu/Phe/Val/Trp_DH_C"/>
</dbReference>
<dbReference type="SUPFAM" id="SSF53223">
    <property type="entry name" value="Aminoacid dehydrogenase-like, N-terminal domain"/>
    <property type="match status" value="1"/>
</dbReference>
<dbReference type="PROSITE" id="PS00074">
    <property type="entry name" value="GLFV_DEHYDROGENASE"/>
    <property type="match status" value="1"/>
</dbReference>
<dbReference type="PANTHER" id="PTHR11606:SF13">
    <property type="entry name" value="GLUTAMATE DEHYDROGENASE 1, MITOCHONDRIAL"/>
    <property type="match status" value="1"/>
</dbReference>
<dbReference type="EMBL" id="CP097966">
    <property type="protein sequence ID" value="URQ62776.1"/>
    <property type="molecule type" value="Genomic_DNA"/>
</dbReference>
<comment type="similarity">
    <text evidence="2 5 9">Belongs to the Glu/Leu/Phe/Val dehydrogenases family.</text>
</comment>
<dbReference type="SMART" id="SM00839">
    <property type="entry name" value="ELFV_dehydrog"/>
    <property type="match status" value="1"/>
</dbReference>
<protein>
    <recommendedName>
        <fullName evidence="5">Glutamate dehydrogenase</fullName>
    </recommendedName>
</protein>
<feature type="binding site" evidence="7">
    <location>
        <position position="360"/>
    </location>
    <ligand>
        <name>substrate</name>
    </ligand>
</feature>
<dbReference type="GO" id="GO:0000166">
    <property type="term" value="F:nucleotide binding"/>
    <property type="evidence" value="ECO:0007669"/>
    <property type="project" value="UniProtKB-KW"/>
</dbReference>
<evidence type="ECO:0000256" key="1">
    <source>
        <dbReference type="ARBA" id="ARBA00003868"/>
    </source>
</evidence>
<reference evidence="11" key="1">
    <citation type="submission" date="2022-05" db="EMBL/GenBank/DDBJ databases">
        <title>Single-amplified genomics reveal most streamlined microbe among free-living bacteria.</title>
        <authorList>
            <person name="Roda-Garcia J."/>
            <person name="Haro-Moreno J.M."/>
            <person name="Rodriguez-Valera F."/>
            <person name="Almagro-Moreno S."/>
            <person name="Lopez-Perez M."/>
        </authorList>
    </citation>
    <scope>NUCLEOTIDE SEQUENCE</scope>
    <source>
        <strain evidence="11">TMED112-D2-2</strain>
    </source>
</reference>
<proteinExistence type="inferred from homology"/>
<dbReference type="InterPro" id="IPR006095">
    <property type="entry name" value="Glu/Leu/Phe/Val/Trp_DH"/>
</dbReference>
<dbReference type="GO" id="GO:0004352">
    <property type="term" value="F:glutamate dehydrogenase (NAD+) activity"/>
    <property type="evidence" value="ECO:0007669"/>
    <property type="project" value="TreeGrafter"/>
</dbReference>
<evidence type="ECO:0000256" key="7">
    <source>
        <dbReference type="PIRSR" id="PIRSR000185-2"/>
    </source>
</evidence>
<feature type="binding site" evidence="7">
    <location>
        <position position="193"/>
    </location>
    <ligand>
        <name>NAD(+)</name>
        <dbReference type="ChEBI" id="CHEBI:57540"/>
    </ligand>
</feature>
<dbReference type="CDD" id="cd01076">
    <property type="entry name" value="NAD_bind_1_Glu_DH"/>
    <property type="match status" value="1"/>
</dbReference>
<dbReference type="SUPFAM" id="SSF51735">
    <property type="entry name" value="NAD(P)-binding Rossmann-fold domains"/>
    <property type="match status" value="1"/>
</dbReference>
<evidence type="ECO:0000256" key="6">
    <source>
        <dbReference type="PIRSR" id="PIRSR000185-1"/>
    </source>
</evidence>
<dbReference type="GO" id="GO:0004354">
    <property type="term" value="F:glutamate dehydrogenase (NADP+) activity"/>
    <property type="evidence" value="ECO:0007669"/>
    <property type="project" value="UniProtKB-EC"/>
</dbReference>
<sequence length="466" mass="51517">MSADNLFLKSISKMFNNAIEILDIDKGLANQIKSCNSTHTIRFGVKLDKGIKVFTGWRAVHSEHLEPVKGGIRYSPAVSASEVEAMAALMTFKNAVIDVPFGGSKGGLKIDPSKYSEEDLEKITRRFTEELVKRGLISPSLNVPAPDMGTGKKEMAWIADEYKRLNPHDINAFACVTGKPENMGGVDGRTEATGRGIFFALRAFFNSVDVKKTKIKGPLKSQKIVIEGLGKVGFFAARALTEHGSKIVGIIEKDVSFFNAKGLNVQGIKDWLDNSGDVKDCPFGADIKTKDEVLASDCDIFIPAATEGTVTEQNQEQIKAKVICEAANGPLTSRADHYLNERGVLIIPDLYANAGGVAVSYFEWVRNLSHMRFGRMEKRRKEYENASLINLIESSTGSRIPTNKKLLLSKGRTELDLVRSGLEDMMFEAYENMSEIWNSNDYPSLRTTAYIYSIKKLIESYKSIGI</sequence>
<dbReference type="PIRSF" id="PIRSF000185">
    <property type="entry name" value="Glu_DH"/>
    <property type="match status" value="1"/>
</dbReference>
<evidence type="ECO:0000313" key="11">
    <source>
        <dbReference type="EMBL" id="URQ62776.1"/>
    </source>
</evidence>
<dbReference type="Gene3D" id="3.40.50.720">
    <property type="entry name" value="NAD(P)-binding Rossmann-like Domain"/>
    <property type="match status" value="1"/>
</dbReference>
<dbReference type="PANTHER" id="PTHR11606">
    <property type="entry name" value="GLUTAMATE DEHYDROGENASE"/>
    <property type="match status" value="1"/>
</dbReference>
<dbReference type="InterPro" id="IPR033922">
    <property type="entry name" value="NAD_bind_Glu_DH"/>
</dbReference>
<dbReference type="Pfam" id="PF00208">
    <property type="entry name" value="ELFV_dehydrog"/>
    <property type="match status" value="1"/>
</dbReference>
<dbReference type="AlphaFoldDB" id="A0A9Q8X3S5"/>
<dbReference type="PRINTS" id="PR00082">
    <property type="entry name" value="GLFDHDRGNASE"/>
</dbReference>
<dbReference type="Pfam" id="PF02812">
    <property type="entry name" value="ELFV_dehydrog_N"/>
    <property type="match status" value="1"/>
</dbReference>